<dbReference type="Proteomes" id="UP000095727">
    <property type="component" value="Unassembled WGS sequence"/>
</dbReference>
<proteinExistence type="predicted"/>
<dbReference type="AlphaFoldDB" id="A0A174HLR4"/>
<dbReference type="EMBL" id="CYZK01000025">
    <property type="protein sequence ID" value="CUO74237.1"/>
    <property type="molecule type" value="Genomic_DNA"/>
</dbReference>
<reference evidence="3 4" key="1">
    <citation type="submission" date="2015-09" db="EMBL/GenBank/DDBJ databases">
        <authorList>
            <consortium name="Pathogen Informatics"/>
        </authorList>
    </citation>
    <scope>NUCLEOTIDE SEQUENCE [LARGE SCALE GENOMIC DNA]</scope>
    <source>
        <strain evidence="2 3">2789STDY5834866</strain>
        <strain evidence="1 4">2789STDY5834962</strain>
    </source>
</reference>
<evidence type="ECO:0000313" key="4">
    <source>
        <dbReference type="Proteomes" id="UP000095727"/>
    </source>
</evidence>
<dbReference type="Proteomes" id="UP000095362">
    <property type="component" value="Unassembled WGS sequence"/>
</dbReference>
<evidence type="ECO:0000313" key="1">
    <source>
        <dbReference type="EMBL" id="CUN06122.1"/>
    </source>
</evidence>
<name>A0A174HLR4_9FIRM</name>
<evidence type="ECO:0000313" key="2">
    <source>
        <dbReference type="EMBL" id="CUO74237.1"/>
    </source>
</evidence>
<protein>
    <submittedName>
        <fullName evidence="2">Uncharacterized protein</fullName>
    </submittedName>
</protein>
<evidence type="ECO:0000313" key="3">
    <source>
        <dbReference type="Proteomes" id="UP000095362"/>
    </source>
</evidence>
<sequence length="32" mass="3764">MKPDIEKIIQVMISLLEEQEKVKITYTIEKTA</sequence>
<organism evidence="2 3">
    <name type="scientific">Coprococcus comes</name>
    <dbReference type="NCBI Taxonomy" id="410072"/>
    <lineage>
        <taxon>Bacteria</taxon>
        <taxon>Bacillati</taxon>
        <taxon>Bacillota</taxon>
        <taxon>Clostridia</taxon>
        <taxon>Lachnospirales</taxon>
        <taxon>Lachnospiraceae</taxon>
        <taxon>Coprococcus</taxon>
    </lineage>
</organism>
<gene>
    <name evidence="2" type="ORF">ERS852481_02763</name>
    <name evidence="1" type="ORF">ERS852574_02448</name>
</gene>
<dbReference type="EMBL" id="CYXR01000019">
    <property type="protein sequence ID" value="CUN06122.1"/>
    <property type="molecule type" value="Genomic_DNA"/>
</dbReference>
<accession>A0A174HLR4</accession>